<gene>
    <name evidence="7" type="ORF">KC207_00980</name>
</gene>
<dbReference type="PROSITE" id="PS51257">
    <property type="entry name" value="PROKAR_LIPOPROTEIN"/>
    <property type="match status" value="1"/>
</dbReference>
<name>A0A941D5K3_9MICO</name>
<dbReference type="AlphaFoldDB" id="A0A941D5K3"/>
<dbReference type="Pfam" id="PF00561">
    <property type="entry name" value="Abhydrolase_1"/>
    <property type="match status" value="1"/>
</dbReference>
<dbReference type="InterPro" id="IPR051601">
    <property type="entry name" value="Serine_prot/Carboxylest_S33"/>
</dbReference>
<proteinExistence type="inferred from homology"/>
<evidence type="ECO:0000256" key="1">
    <source>
        <dbReference type="ARBA" id="ARBA00010088"/>
    </source>
</evidence>
<dbReference type="Gene3D" id="3.40.50.1820">
    <property type="entry name" value="alpha/beta hydrolase"/>
    <property type="match status" value="1"/>
</dbReference>
<dbReference type="InterPro" id="IPR000073">
    <property type="entry name" value="AB_hydrolase_1"/>
</dbReference>
<feature type="signal peptide" evidence="5">
    <location>
        <begin position="1"/>
        <end position="19"/>
    </location>
</feature>
<dbReference type="SUPFAM" id="SSF53474">
    <property type="entry name" value="alpha/beta-Hydrolases"/>
    <property type="match status" value="1"/>
</dbReference>
<comment type="caution">
    <text evidence="7">The sequence shown here is derived from an EMBL/GenBank/DDBJ whole genome shotgun (WGS) entry which is preliminary data.</text>
</comment>
<feature type="region of interest" description="Disordered" evidence="4">
    <location>
        <begin position="23"/>
        <end position="44"/>
    </location>
</feature>
<dbReference type="GO" id="GO:0016787">
    <property type="term" value="F:hydrolase activity"/>
    <property type="evidence" value="ECO:0007669"/>
    <property type="project" value="UniProtKB-KW"/>
</dbReference>
<dbReference type="PANTHER" id="PTHR43248">
    <property type="entry name" value="2-SUCCINYL-6-HYDROXY-2,4-CYCLOHEXADIENE-1-CARBOXYLATE SYNTHASE"/>
    <property type="match status" value="1"/>
</dbReference>
<organism evidence="7 8">
    <name type="scientific">Phycicoccus avicenniae</name>
    <dbReference type="NCBI Taxonomy" id="2828860"/>
    <lineage>
        <taxon>Bacteria</taxon>
        <taxon>Bacillati</taxon>
        <taxon>Actinomycetota</taxon>
        <taxon>Actinomycetes</taxon>
        <taxon>Micrococcales</taxon>
        <taxon>Intrasporangiaceae</taxon>
        <taxon>Phycicoccus</taxon>
    </lineage>
</organism>
<evidence type="ECO:0000259" key="6">
    <source>
        <dbReference type="Pfam" id="PF00561"/>
    </source>
</evidence>
<dbReference type="EMBL" id="JAGSNF010000001">
    <property type="protein sequence ID" value="MBR7741866.1"/>
    <property type="molecule type" value="Genomic_DNA"/>
</dbReference>
<evidence type="ECO:0000256" key="5">
    <source>
        <dbReference type="SAM" id="SignalP"/>
    </source>
</evidence>
<reference evidence="7" key="1">
    <citation type="submission" date="2021-04" db="EMBL/GenBank/DDBJ databases">
        <title>Phycicoccus avicenniae sp. nov., a novel endophytic actinomycetes isolated from branch of Avicennia mariana.</title>
        <authorList>
            <person name="Tuo L."/>
        </authorList>
    </citation>
    <scope>NUCLEOTIDE SEQUENCE</scope>
    <source>
        <strain evidence="7">BSK3Z-2</strain>
    </source>
</reference>
<evidence type="ECO:0000256" key="2">
    <source>
        <dbReference type="ARBA" id="ARBA00022729"/>
    </source>
</evidence>
<evidence type="ECO:0000313" key="7">
    <source>
        <dbReference type="EMBL" id="MBR7741866.1"/>
    </source>
</evidence>
<keyword evidence="8" id="KW-1185">Reference proteome</keyword>
<dbReference type="PANTHER" id="PTHR43248:SF29">
    <property type="entry name" value="TRIPEPTIDYL AMINOPEPTIDASE"/>
    <property type="match status" value="1"/>
</dbReference>
<dbReference type="InterPro" id="IPR029058">
    <property type="entry name" value="AB_hydrolase_fold"/>
</dbReference>
<evidence type="ECO:0000256" key="3">
    <source>
        <dbReference type="ARBA" id="ARBA00022801"/>
    </source>
</evidence>
<evidence type="ECO:0000313" key="8">
    <source>
        <dbReference type="Proteomes" id="UP000677016"/>
    </source>
</evidence>
<keyword evidence="2 5" id="KW-0732">Signal</keyword>
<protein>
    <submittedName>
        <fullName evidence="7">Alpha/beta fold hydrolase</fullName>
    </submittedName>
</protein>
<sequence length="525" mass="55325">MSRSSAVTSAVIVLTVALATGCSSPPGARGAAGSVESGSTDAADTSELEEFYEQELAFGPCTDYATTEADAKLFGETPVECADLTVPLDYDDPAGRSIEVAVARAEATGERTGSLVVNPGGPASPGTSFAATITKLPGYARIGKNFDIVGFDMRGTGASQPTVDCLSDEERDDAALVATWFFGGETWEEGEPARVAEQCAEGSGGADVISHLGTRDTVQDMDVLRAVLGDDQLNFLGASYGTRLGAVYADTFPERVRSMVLDGGIDPSLGIEERLVQQFAGFQSAFDAMAEACAEAETCPLGTDPAQASSRFQDLVRPLIASPAATAGDRTLSYRDAVEAMLFGLYSPENWEFLIDGLTEVEKGRGDSLLAVRDVAHQRQSDGSYSPFLEAAFATHCNDKERQSAQEETAMRARMLEAAPFMDDGRDLTARDSCEGWPAEPSLDYPYLDDVGDLPRTLVVSVTGDPSAPYEGSTALAEALGADHLTVEGVQHGAVYVAGNTCVDDAVNDYLLDLTPLPDGLDCTL</sequence>
<accession>A0A941D5K3</accession>
<dbReference type="Proteomes" id="UP000677016">
    <property type="component" value="Unassembled WGS sequence"/>
</dbReference>
<dbReference type="RefSeq" id="WP_211601026.1">
    <property type="nucleotide sequence ID" value="NZ_JAGSNF010000001.1"/>
</dbReference>
<feature type="domain" description="AB hydrolase-1" evidence="6">
    <location>
        <begin position="115"/>
        <end position="493"/>
    </location>
</feature>
<keyword evidence="3 7" id="KW-0378">Hydrolase</keyword>
<evidence type="ECO:0000256" key="4">
    <source>
        <dbReference type="SAM" id="MobiDB-lite"/>
    </source>
</evidence>
<feature type="chain" id="PRO_5039501185" evidence="5">
    <location>
        <begin position="20"/>
        <end position="525"/>
    </location>
</feature>
<comment type="similarity">
    <text evidence="1">Belongs to the peptidase S33 family.</text>
</comment>